<dbReference type="GO" id="GO:0048312">
    <property type="term" value="P:intracellular distribution of mitochondria"/>
    <property type="evidence" value="ECO:0007669"/>
    <property type="project" value="TreeGrafter"/>
</dbReference>
<dbReference type="EMBL" id="NJEU01001085">
    <property type="protein sequence ID" value="PHH68658.1"/>
    <property type="molecule type" value="Genomic_DNA"/>
</dbReference>
<dbReference type="GO" id="GO:0016559">
    <property type="term" value="P:peroxisome fission"/>
    <property type="evidence" value="ECO:0007669"/>
    <property type="project" value="TreeGrafter"/>
</dbReference>
<dbReference type="PANTHER" id="PTHR11566:SF149">
    <property type="entry name" value="GTPASE, PUTATIVE (AFU_ORTHOLOGUE AFUA_6G11890)-RELATED"/>
    <property type="match status" value="1"/>
</dbReference>
<reference evidence="5 6" key="1">
    <citation type="submission" date="2017-06" db="EMBL/GenBank/DDBJ databases">
        <title>Ant-infecting Ophiocordyceps genomes reveal a high diversity of potential behavioral manipulation genes and a possible major role for enterotoxins.</title>
        <authorList>
            <person name="De Bekker C."/>
            <person name="Evans H.C."/>
            <person name="Brachmann A."/>
            <person name="Hughes D.P."/>
        </authorList>
    </citation>
    <scope>NUCLEOTIDE SEQUENCE [LARGE SCALE GENOMIC DNA]</scope>
    <source>
        <strain evidence="5 6">1348a</strain>
    </source>
</reference>
<dbReference type="GO" id="GO:0016020">
    <property type="term" value="C:membrane"/>
    <property type="evidence" value="ECO:0007669"/>
    <property type="project" value="TreeGrafter"/>
</dbReference>
<dbReference type="PRINTS" id="PR00195">
    <property type="entry name" value="DYNAMIN"/>
</dbReference>
<name>A0A2C5XRY1_9HYPO</name>
<dbReference type="GO" id="GO:0006897">
    <property type="term" value="P:endocytosis"/>
    <property type="evidence" value="ECO:0007669"/>
    <property type="project" value="TreeGrafter"/>
</dbReference>
<evidence type="ECO:0000313" key="6">
    <source>
        <dbReference type="Proteomes" id="UP000224854"/>
    </source>
</evidence>
<feature type="region of interest" description="Disordered" evidence="3">
    <location>
        <begin position="802"/>
        <end position="832"/>
    </location>
</feature>
<dbReference type="OrthoDB" id="415706at2759"/>
<evidence type="ECO:0000256" key="2">
    <source>
        <dbReference type="ARBA" id="ARBA00023134"/>
    </source>
</evidence>
<evidence type="ECO:0000256" key="1">
    <source>
        <dbReference type="ARBA" id="ARBA00022741"/>
    </source>
</evidence>
<dbReference type="InterPro" id="IPR022812">
    <property type="entry name" value="Dynamin"/>
</dbReference>
<feature type="compositionally biased region" description="Polar residues" evidence="3">
    <location>
        <begin position="876"/>
        <end position="894"/>
    </location>
</feature>
<dbReference type="GO" id="GO:0003924">
    <property type="term" value="F:GTPase activity"/>
    <property type="evidence" value="ECO:0007669"/>
    <property type="project" value="InterPro"/>
</dbReference>
<keyword evidence="2" id="KW-0342">GTP-binding</keyword>
<organism evidence="5 6">
    <name type="scientific">Ophiocordyceps australis</name>
    <dbReference type="NCBI Taxonomy" id="1399860"/>
    <lineage>
        <taxon>Eukaryota</taxon>
        <taxon>Fungi</taxon>
        <taxon>Dikarya</taxon>
        <taxon>Ascomycota</taxon>
        <taxon>Pezizomycotina</taxon>
        <taxon>Sordariomycetes</taxon>
        <taxon>Hypocreomycetidae</taxon>
        <taxon>Hypocreales</taxon>
        <taxon>Ophiocordycipitaceae</taxon>
        <taxon>Ophiocordyceps</taxon>
    </lineage>
</organism>
<keyword evidence="1" id="KW-0547">Nucleotide-binding</keyword>
<dbReference type="InterPro" id="IPR020850">
    <property type="entry name" value="GED_dom"/>
</dbReference>
<protein>
    <recommendedName>
        <fullName evidence="4">GED domain-containing protein</fullName>
    </recommendedName>
</protein>
<dbReference type="PROSITE" id="PS51388">
    <property type="entry name" value="GED"/>
    <property type="match status" value="1"/>
</dbReference>
<evidence type="ECO:0000256" key="3">
    <source>
        <dbReference type="SAM" id="MobiDB-lite"/>
    </source>
</evidence>
<evidence type="ECO:0000313" key="5">
    <source>
        <dbReference type="EMBL" id="PHH68658.1"/>
    </source>
</evidence>
<dbReference type="InterPro" id="IPR001401">
    <property type="entry name" value="Dynamin_GTPase"/>
</dbReference>
<dbReference type="GO" id="GO:0005525">
    <property type="term" value="F:GTP binding"/>
    <property type="evidence" value="ECO:0007669"/>
    <property type="project" value="InterPro"/>
</dbReference>
<dbReference type="SMART" id="SM00053">
    <property type="entry name" value="DYNc"/>
    <property type="match status" value="1"/>
</dbReference>
<dbReference type="SUPFAM" id="SSF52540">
    <property type="entry name" value="P-loop containing nucleoside triphosphate hydrolases"/>
    <property type="match status" value="1"/>
</dbReference>
<feature type="compositionally biased region" description="Polar residues" evidence="3">
    <location>
        <begin position="806"/>
        <end position="831"/>
    </location>
</feature>
<feature type="domain" description="GED" evidence="4">
    <location>
        <begin position="622"/>
        <end position="713"/>
    </location>
</feature>
<sequence>MALTPPNMKVSLDFTVLKHLVTNNTYNIGEMMGRVKLAGLGQLAKIPRIIAVGQPLAGKSSVLEAIFRIRLSISGDAASRFVTELYLHPASQTRIAITLSSLDASHPVIKIARSGFAWDDIPKIVKEATEIGRLNPVADSTKAVLRIELQYPKLQPLNFVDLPGGFPSNKASQPPNGKNWMDELVMNYMSQPNSIILAVVSATRNLADQVDIDMLKKFDPSLKRTMGIITRPDLSKCNSPNENDYMQLAFNRSKKHGLPWGWHVLCNNTHPMISFEERDAKERFFFATTAWKAIPSHSRDIFNLRRKLNRILEHETTNCLVVLTDRIETALRQRVDELTRLGKPRSSFEDMRLFMLNVAGEFQRLARDGIQGRYSDAFFGKLDDQDHKLRAQLYTFHRNFCQTMLIKGAKKVVPTPGESDQDNDRPSAYLQSFMDSSVWDFPNPQFLAAPDLRAELQRQAATNHGSEYSDTFGHELAVQFFREQLSPWQKIAQTHITQVVLAAKAFIDQLLRHVTENILGTLGTTEAILRAVVDPFFEKKEQAMQVRLQELIRPYSEGFAQPLDSDFRRVYSKRSRERLAHRFMNALEPHLVGDSQELTITRDMVIEALRDSSSLDALEPGVEDAIISAQSHYDISRRTFSENVVNLAIESCLISDLPNILTPAMVGCMASSKLKSLVGESAENQNRRTELRIEIPLLHQALQQCMKHQPRLMAALPRRMSSAGTSGTYSLLSLLFLSANDARIETTKVPAAANLCSQRITSETVAAAATLCQLETEKTRQVATTSDDSWQPDSPETVVKAERLSAESTPLAQRNTDKTTSSHRQVRSLSPSPFARMWRRPIKAFDYDVLGSKQPASGSSWMDGSNTIEEEAPDTIQESVGNSEGTSSLDSSKTFDSLASSHFNAPIFESIEDEASASKEVPSWTQEPNAP</sequence>
<accession>A0A2C5XRY1</accession>
<dbReference type="AlphaFoldDB" id="A0A2C5XRY1"/>
<dbReference type="GO" id="GO:0000266">
    <property type="term" value="P:mitochondrial fission"/>
    <property type="evidence" value="ECO:0007669"/>
    <property type="project" value="TreeGrafter"/>
</dbReference>
<evidence type="ECO:0000259" key="4">
    <source>
        <dbReference type="PROSITE" id="PS51388"/>
    </source>
</evidence>
<dbReference type="Pfam" id="PF01031">
    <property type="entry name" value="Dynamin_M"/>
    <property type="match status" value="1"/>
</dbReference>
<dbReference type="Gene3D" id="3.40.50.300">
    <property type="entry name" value="P-loop containing nucleotide triphosphate hydrolases"/>
    <property type="match status" value="1"/>
</dbReference>
<proteinExistence type="predicted"/>
<gene>
    <name evidence="5" type="ORF">CDD82_372</name>
</gene>
<dbReference type="InterPro" id="IPR045063">
    <property type="entry name" value="Dynamin_N"/>
</dbReference>
<dbReference type="InterPro" id="IPR027417">
    <property type="entry name" value="P-loop_NTPase"/>
</dbReference>
<dbReference type="PANTHER" id="PTHR11566">
    <property type="entry name" value="DYNAMIN"/>
    <property type="match status" value="1"/>
</dbReference>
<comment type="caution">
    <text evidence="5">The sequence shown here is derived from an EMBL/GenBank/DDBJ whole genome shotgun (WGS) entry which is preliminary data.</text>
</comment>
<dbReference type="Pfam" id="PF00350">
    <property type="entry name" value="Dynamin_N"/>
    <property type="match status" value="1"/>
</dbReference>
<dbReference type="InterPro" id="IPR000375">
    <property type="entry name" value="Dynamin_stalk"/>
</dbReference>
<dbReference type="GO" id="GO:0005739">
    <property type="term" value="C:mitochondrion"/>
    <property type="evidence" value="ECO:0007669"/>
    <property type="project" value="TreeGrafter"/>
</dbReference>
<feature type="region of interest" description="Disordered" evidence="3">
    <location>
        <begin position="872"/>
        <end position="894"/>
    </location>
</feature>
<dbReference type="Proteomes" id="UP000224854">
    <property type="component" value="Unassembled WGS sequence"/>
</dbReference>
<dbReference type="GO" id="GO:0008017">
    <property type="term" value="F:microtubule binding"/>
    <property type="evidence" value="ECO:0007669"/>
    <property type="project" value="TreeGrafter"/>
</dbReference>
<keyword evidence="6" id="KW-1185">Reference proteome</keyword>
<dbReference type="GO" id="GO:0005874">
    <property type="term" value="C:microtubule"/>
    <property type="evidence" value="ECO:0007669"/>
    <property type="project" value="TreeGrafter"/>
</dbReference>